<evidence type="ECO:0000256" key="2">
    <source>
        <dbReference type="SAM" id="MobiDB-lite"/>
    </source>
</evidence>
<accession>A0A8J5WVK2</accession>
<dbReference type="Pfam" id="PF00439">
    <property type="entry name" value="Bromodomain"/>
    <property type="match status" value="1"/>
</dbReference>
<gene>
    <name evidence="4" type="ORF">GUJ93_ZPchr0013g36475</name>
</gene>
<feature type="region of interest" description="Disordered" evidence="2">
    <location>
        <begin position="1"/>
        <end position="182"/>
    </location>
</feature>
<protein>
    <recommendedName>
        <fullName evidence="3">Bromo domain-containing protein</fullName>
    </recommendedName>
</protein>
<organism evidence="4 5">
    <name type="scientific">Zizania palustris</name>
    <name type="common">Northern wild rice</name>
    <dbReference type="NCBI Taxonomy" id="103762"/>
    <lineage>
        <taxon>Eukaryota</taxon>
        <taxon>Viridiplantae</taxon>
        <taxon>Streptophyta</taxon>
        <taxon>Embryophyta</taxon>
        <taxon>Tracheophyta</taxon>
        <taxon>Spermatophyta</taxon>
        <taxon>Magnoliopsida</taxon>
        <taxon>Liliopsida</taxon>
        <taxon>Poales</taxon>
        <taxon>Poaceae</taxon>
        <taxon>BOP clade</taxon>
        <taxon>Oryzoideae</taxon>
        <taxon>Oryzeae</taxon>
        <taxon>Zizaniinae</taxon>
        <taxon>Zizania</taxon>
    </lineage>
</organism>
<dbReference type="OrthoDB" id="21449at2759"/>
<dbReference type="PROSITE" id="PS50014">
    <property type="entry name" value="BROMODOMAIN_2"/>
    <property type="match status" value="1"/>
</dbReference>
<evidence type="ECO:0000313" key="4">
    <source>
        <dbReference type="EMBL" id="KAG8095614.1"/>
    </source>
</evidence>
<reference evidence="4" key="2">
    <citation type="submission" date="2021-02" db="EMBL/GenBank/DDBJ databases">
        <authorList>
            <person name="Kimball J.A."/>
            <person name="Haas M.W."/>
            <person name="Macchietto M."/>
            <person name="Kono T."/>
            <person name="Duquette J."/>
            <person name="Shao M."/>
        </authorList>
    </citation>
    <scope>NUCLEOTIDE SEQUENCE</scope>
    <source>
        <tissue evidence="4">Fresh leaf tissue</tissue>
    </source>
</reference>
<reference evidence="4" key="1">
    <citation type="journal article" date="2021" name="bioRxiv">
        <title>Whole Genome Assembly and Annotation of Northern Wild Rice, Zizania palustris L., Supports a Whole Genome Duplication in the Zizania Genus.</title>
        <authorList>
            <person name="Haas M."/>
            <person name="Kono T."/>
            <person name="Macchietto M."/>
            <person name="Millas R."/>
            <person name="McGilp L."/>
            <person name="Shao M."/>
            <person name="Duquette J."/>
            <person name="Hirsch C.N."/>
            <person name="Kimball J."/>
        </authorList>
    </citation>
    <scope>NUCLEOTIDE SEQUENCE</scope>
    <source>
        <tissue evidence="4">Fresh leaf tissue</tissue>
    </source>
</reference>
<keyword evidence="5" id="KW-1185">Reference proteome</keyword>
<dbReference type="PANTHER" id="PTHR22881">
    <property type="entry name" value="BROMODOMAIN CONTAINING PROTEIN"/>
    <property type="match status" value="1"/>
</dbReference>
<feature type="compositionally biased region" description="Basic residues" evidence="2">
    <location>
        <begin position="24"/>
        <end position="37"/>
    </location>
</feature>
<comment type="caution">
    <text evidence="4">The sequence shown here is derived from an EMBL/GenBank/DDBJ whole genome shotgun (WGS) entry which is preliminary data.</text>
</comment>
<dbReference type="SMART" id="SM00297">
    <property type="entry name" value="BROMO"/>
    <property type="match status" value="1"/>
</dbReference>
<dbReference type="Proteomes" id="UP000729402">
    <property type="component" value="Unassembled WGS sequence"/>
</dbReference>
<evidence type="ECO:0000313" key="5">
    <source>
        <dbReference type="Proteomes" id="UP000729402"/>
    </source>
</evidence>
<sequence length="333" mass="36517">MSRPCGADNSGPTCHGGEDPIRPGRSRRNRKAPRKNTTRTQSHPLLSPTSPPPRRPPMAKTGKAGPPPPPPSPPPPLAETPSPQRRRKKKGRPSLLDLQRRSLRLQAPNPNPAPSPSRRDPNPSDEDEDGVGSGRRRQKRLKSVLSGVGEDEAAAAEEKDTAKATGRGDAASGGGPTGTPLPDKKLLLFILDRLQKKDTYGVFSEPVDPEELPDYHDIIEHPMDFSTIQQKLSNDSYSSLDQFEGPLGWTKPRRSLLSHVRFVHAPKPADLVFHFAGLPKSARQAVPCRRQKSLRLRRLTRLFAKAVPPRYVSLPRSSLNLAMRKNSEGAPSS</sequence>
<feature type="domain" description="Bromo" evidence="3">
    <location>
        <begin position="195"/>
        <end position="243"/>
    </location>
</feature>
<evidence type="ECO:0000256" key="1">
    <source>
        <dbReference type="PROSITE-ProRule" id="PRU00035"/>
    </source>
</evidence>
<dbReference type="PANTHER" id="PTHR22881:SF15">
    <property type="entry name" value="OS03G0130800 PROTEIN"/>
    <property type="match status" value="1"/>
</dbReference>
<feature type="compositionally biased region" description="Pro residues" evidence="2">
    <location>
        <begin position="65"/>
        <end position="78"/>
    </location>
</feature>
<dbReference type="InterPro" id="IPR001487">
    <property type="entry name" value="Bromodomain"/>
</dbReference>
<keyword evidence="1" id="KW-0103">Bromodomain</keyword>
<name>A0A8J5WVK2_ZIZPA</name>
<proteinExistence type="predicted"/>
<dbReference type="InterPro" id="IPR051831">
    <property type="entry name" value="Bromodomain_contain_prot"/>
</dbReference>
<dbReference type="AlphaFoldDB" id="A0A8J5WVK2"/>
<dbReference type="EMBL" id="JAAALK010000079">
    <property type="protein sequence ID" value="KAG8095614.1"/>
    <property type="molecule type" value="Genomic_DNA"/>
</dbReference>
<evidence type="ECO:0000259" key="3">
    <source>
        <dbReference type="PROSITE" id="PS50014"/>
    </source>
</evidence>